<evidence type="ECO:0000313" key="1">
    <source>
        <dbReference type="EMBL" id="KAF6148326.1"/>
    </source>
</evidence>
<dbReference type="Proteomes" id="UP000541444">
    <property type="component" value="Unassembled WGS sequence"/>
</dbReference>
<keyword evidence="2" id="KW-1185">Reference proteome</keyword>
<protein>
    <submittedName>
        <fullName evidence="1">Uncharacterized protein</fullName>
    </submittedName>
</protein>
<name>A0A7J7M0A9_9MAGN</name>
<dbReference type="EMBL" id="JACGCM010001848">
    <property type="protein sequence ID" value="KAF6148326.1"/>
    <property type="molecule type" value="Genomic_DNA"/>
</dbReference>
<gene>
    <name evidence="1" type="ORF">GIB67_025545</name>
</gene>
<proteinExistence type="predicted"/>
<accession>A0A7J7M0A9</accession>
<comment type="caution">
    <text evidence="1">The sequence shown here is derived from an EMBL/GenBank/DDBJ whole genome shotgun (WGS) entry which is preliminary data.</text>
</comment>
<evidence type="ECO:0000313" key="2">
    <source>
        <dbReference type="Proteomes" id="UP000541444"/>
    </source>
</evidence>
<reference evidence="1 2" key="1">
    <citation type="journal article" date="2020" name="IScience">
        <title>Genome Sequencing of the Endangered Kingdonia uniflora (Circaeasteraceae, Ranunculales) Reveals Potential Mechanisms of Evolutionary Specialization.</title>
        <authorList>
            <person name="Sun Y."/>
            <person name="Deng T."/>
            <person name="Zhang A."/>
            <person name="Moore M.J."/>
            <person name="Landis J.B."/>
            <person name="Lin N."/>
            <person name="Zhang H."/>
            <person name="Zhang X."/>
            <person name="Huang J."/>
            <person name="Zhang X."/>
            <person name="Sun H."/>
            <person name="Wang H."/>
        </authorList>
    </citation>
    <scope>NUCLEOTIDE SEQUENCE [LARGE SCALE GENOMIC DNA]</scope>
    <source>
        <strain evidence="1">TB1705</strain>
        <tissue evidence="1">Leaf</tissue>
    </source>
</reference>
<dbReference type="AlphaFoldDB" id="A0A7J7M0A9"/>
<organism evidence="1 2">
    <name type="scientific">Kingdonia uniflora</name>
    <dbReference type="NCBI Taxonomy" id="39325"/>
    <lineage>
        <taxon>Eukaryota</taxon>
        <taxon>Viridiplantae</taxon>
        <taxon>Streptophyta</taxon>
        <taxon>Embryophyta</taxon>
        <taxon>Tracheophyta</taxon>
        <taxon>Spermatophyta</taxon>
        <taxon>Magnoliopsida</taxon>
        <taxon>Ranunculales</taxon>
        <taxon>Circaeasteraceae</taxon>
        <taxon>Kingdonia</taxon>
    </lineage>
</organism>
<sequence>MEEKLTTPELNTPLKLAQHNEILDGPVDMATVSSTVVPNLAKRKAVKRGASPRSVLSVSVDDSSKRRRFARALRDVKLGFQDRSMELEKRISQLEGEKNQLEENLIWDRGAFQLEREKERKATALKLKEVRAESEAEAERLVTASAISRNNLAGKLYQLRYKKAEIMAFSKGNYEEMEIMDEEEVEEREDGLDVAEKTPADNQVTINQYEDRLDENVKFSLKLEEAKRQVEQKTATILSRYLALNQLSSELAELKEKAA</sequence>